<gene>
    <name evidence="1" type="ORF">CEE75_07480</name>
</gene>
<comment type="caution">
    <text evidence="1">The sequence shown here is derived from an EMBL/GenBank/DDBJ whole genome shotgun (WGS) entry which is preliminary data.</text>
</comment>
<accession>A0A4R6CT74</accession>
<sequence>MNAHGHSLFFQEMILHVIIIFSKQKFYLYFYF</sequence>
<dbReference type="Proteomes" id="UP000295195">
    <property type="component" value="Unassembled WGS sequence"/>
</dbReference>
<evidence type="ECO:0000313" key="1">
    <source>
        <dbReference type="EMBL" id="TDN30906.1"/>
    </source>
</evidence>
<organism evidence="1 2">
    <name type="scientific">Lactobacillus crispatus</name>
    <dbReference type="NCBI Taxonomy" id="47770"/>
    <lineage>
        <taxon>Bacteria</taxon>
        <taxon>Bacillati</taxon>
        <taxon>Bacillota</taxon>
        <taxon>Bacilli</taxon>
        <taxon>Lactobacillales</taxon>
        <taxon>Lactobacillaceae</taxon>
        <taxon>Lactobacillus</taxon>
    </lineage>
</organism>
<dbReference type="AlphaFoldDB" id="A0A4R6CT74"/>
<reference evidence="1 2" key="1">
    <citation type="submission" date="2017-06" db="EMBL/GenBank/DDBJ databases">
        <authorList>
            <person name="Swanenburg J."/>
            <person name="Kort R."/>
        </authorList>
    </citation>
    <scope>NUCLEOTIDE SEQUENCE [LARGE SCALE GENOMIC DNA]</scope>
    <source>
        <strain evidence="1 2">RL05</strain>
    </source>
</reference>
<dbReference type="EMBL" id="NKLP01000127">
    <property type="protein sequence ID" value="TDN30906.1"/>
    <property type="molecule type" value="Genomic_DNA"/>
</dbReference>
<proteinExistence type="predicted"/>
<protein>
    <submittedName>
        <fullName evidence="1">Uncharacterized protein</fullName>
    </submittedName>
</protein>
<evidence type="ECO:0000313" key="2">
    <source>
        <dbReference type="Proteomes" id="UP000295195"/>
    </source>
</evidence>
<name>A0A4R6CT74_9LACO</name>